<evidence type="ECO:0000256" key="7">
    <source>
        <dbReference type="ARBA" id="ARBA00023065"/>
    </source>
</evidence>
<protein>
    <recommendedName>
        <fullName evidence="15">Amiloride-sensitive sodium channel</fullName>
    </recommendedName>
</protein>
<evidence type="ECO:0000256" key="11">
    <source>
        <dbReference type="RuleBase" id="RU000679"/>
    </source>
</evidence>
<evidence type="ECO:0000256" key="2">
    <source>
        <dbReference type="ARBA" id="ARBA00022448"/>
    </source>
</evidence>
<dbReference type="InterPro" id="IPR001873">
    <property type="entry name" value="ENaC"/>
</dbReference>
<comment type="similarity">
    <text evidence="11">Belongs to the amiloride-sensitive sodium channel (TC 1.A.6) family.</text>
</comment>
<dbReference type="GO" id="GO:0005886">
    <property type="term" value="C:plasma membrane"/>
    <property type="evidence" value="ECO:0007669"/>
    <property type="project" value="TreeGrafter"/>
</dbReference>
<gene>
    <name evidence="13" type="ORF">BOX15_Mlig026396g1</name>
</gene>
<evidence type="ECO:0000313" key="14">
    <source>
        <dbReference type="Proteomes" id="UP000215902"/>
    </source>
</evidence>
<dbReference type="GO" id="GO:0015280">
    <property type="term" value="F:ligand-gated sodium channel activity"/>
    <property type="evidence" value="ECO:0007669"/>
    <property type="project" value="TreeGrafter"/>
</dbReference>
<dbReference type="OrthoDB" id="10064773at2759"/>
<sequence>MDIYLNVPGLFDNYNISHLPYNEDDTTGARVCVHTPLSWPYTEEIGIDIEPGTKTMIDVSPTKLKLLPNYGGQVCTEHNLLEEVMEAYTDMGSTKFAYTSKFCKDLHLQNLTVDRCNCIDPRKPYPPSLHKYQFCGKMNGSDDKSLNETLHQLRCADNIELDNSYSASQHDCALSCETCQYLYQTSQSLWPTKNKEVEYYQQMLKPLPKLREKYKAYDHIQNLSRVNAIKSRKLLMKEDDIRNNFVRLHIFRSDFSASEKSMALKTTKESMVSQVGGIFHLLTGITFACVVEVLECLYYLLKKTLLPRSNGPNHGVLLQRLRRRPHRNDSANNCQGVDGSAYEMQKLQTPEPKAEEFNHHAIAEDGAASA</sequence>
<proteinExistence type="inferred from homology"/>
<evidence type="ECO:0000256" key="12">
    <source>
        <dbReference type="SAM" id="MobiDB-lite"/>
    </source>
</evidence>
<keyword evidence="7 11" id="KW-0406">Ion transport</keyword>
<comment type="subcellular location">
    <subcellularLocation>
        <location evidence="1">Membrane</location>
        <topology evidence="1">Multi-pass membrane protein</topology>
    </subcellularLocation>
</comment>
<evidence type="ECO:0000256" key="1">
    <source>
        <dbReference type="ARBA" id="ARBA00004141"/>
    </source>
</evidence>
<keyword evidence="2 11" id="KW-0813">Transport</keyword>
<evidence type="ECO:0000313" key="13">
    <source>
        <dbReference type="EMBL" id="PAA59363.1"/>
    </source>
</evidence>
<evidence type="ECO:0000256" key="6">
    <source>
        <dbReference type="ARBA" id="ARBA00023053"/>
    </source>
</evidence>
<feature type="region of interest" description="Disordered" evidence="12">
    <location>
        <begin position="321"/>
        <end position="340"/>
    </location>
</feature>
<keyword evidence="8" id="KW-0472">Membrane</keyword>
<organism evidence="13 14">
    <name type="scientific">Macrostomum lignano</name>
    <dbReference type="NCBI Taxonomy" id="282301"/>
    <lineage>
        <taxon>Eukaryota</taxon>
        <taxon>Metazoa</taxon>
        <taxon>Spiralia</taxon>
        <taxon>Lophotrochozoa</taxon>
        <taxon>Platyhelminthes</taxon>
        <taxon>Rhabditophora</taxon>
        <taxon>Macrostomorpha</taxon>
        <taxon>Macrostomida</taxon>
        <taxon>Macrostomidae</taxon>
        <taxon>Macrostomum</taxon>
    </lineage>
</organism>
<dbReference type="PANTHER" id="PTHR11690:SF248">
    <property type="entry name" value="PICKPOCKET 17, ISOFORM A"/>
    <property type="match status" value="1"/>
</dbReference>
<dbReference type="Proteomes" id="UP000215902">
    <property type="component" value="Unassembled WGS sequence"/>
</dbReference>
<keyword evidence="10 11" id="KW-0407">Ion channel</keyword>
<comment type="caution">
    <text evidence="13">The sequence shown here is derived from an EMBL/GenBank/DDBJ whole genome shotgun (WGS) entry which is preliminary data.</text>
</comment>
<evidence type="ECO:0000256" key="5">
    <source>
        <dbReference type="ARBA" id="ARBA00022989"/>
    </source>
</evidence>
<keyword evidence="5" id="KW-1133">Transmembrane helix</keyword>
<dbReference type="PRINTS" id="PR01078">
    <property type="entry name" value="AMINACHANNEL"/>
</dbReference>
<evidence type="ECO:0000256" key="4">
    <source>
        <dbReference type="ARBA" id="ARBA00022692"/>
    </source>
</evidence>
<evidence type="ECO:0000256" key="10">
    <source>
        <dbReference type="ARBA" id="ARBA00023303"/>
    </source>
</evidence>
<evidence type="ECO:0008006" key="15">
    <source>
        <dbReference type="Google" id="ProtNLM"/>
    </source>
</evidence>
<keyword evidence="6" id="KW-0915">Sodium</keyword>
<accession>A0A267ECQ9</accession>
<evidence type="ECO:0000256" key="9">
    <source>
        <dbReference type="ARBA" id="ARBA00023201"/>
    </source>
</evidence>
<keyword evidence="9 11" id="KW-0739">Sodium transport</keyword>
<keyword evidence="3 11" id="KW-0894">Sodium channel</keyword>
<dbReference type="STRING" id="282301.A0A267ECQ9"/>
<dbReference type="AlphaFoldDB" id="A0A267ECQ9"/>
<reference evidence="13 14" key="1">
    <citation type="submission" date="2017-06" db="EMBL/GenBank/DDBJ databases">
        <title>A platform for efficient transgenesis in Macrostomum lignano, a flatworm model organism for stem cell research.</title>
        <authorList>
            <person name="Berezikov E."/>
        </authorList>
    </citation>
    <scope>NUCLEOTIDE SEQUENCE [LARGE SCALE GENOMIC DNA]</scope>
    <source>
        <strain evidence="13">DV1</strain>
        <tissue evidence="13">Whole organism</tissue>
    </source>
</reference>
<keyword evidence="4 11" id="KW-0812">Transmembrane</keyword>
<evidence type="ECO:0000256" key="3">
    <source>
        <dbReference type="ARBA" id="ARBA00022461"/>
    </source>
</evidence>
<name>A0A267ECQ9_9PLAT</name>
<evidence type="ECO:0000256" key="8">
    <source>
        <dbReference type="ARBA" id="ARBA00023136"/>
    </source>
</evidence>
<dbReference type="PANTHER" id="PTHR11690">
    <property type="entry name" value="AMILORIDE-SENSITIVE SODIUM CHANNEL-RELATED"/>
    <property type="match status" value="1"/>
</dbReference>
<dbReference type="Gene3D" id="2.60.470.10">
    <property type="entry name" value="Acid-sensing ion channels like domains"/>
    <property type="match status" value="1"/>
</dbReference>
<dbReference type="Pfam" id="PF00858">
    <property type="entry name" value="ASC"/>
    <property type="match status" value="1"/>
</dbReference>
<keyword evidence="14" id="KW-1185">Reference proteome</keyword>
<dbReference type="EMBL" id="NIVC01002272">
    <property type="protein sequence ID" value="PAA59363.1"/>
    <property type="molecule type" value="Genomic_DNA"/>
</dbReference>